<dbReference type="OrthoDB" id="232381at2"/>
<dbReference type="InterPro" id="IPR050194">
    <property type="entry name" value="Glycosyltransferase_grp1"/>
</dbReference>
<name>M5U0W1_9BACT</name>
<dbReference type="Pfam" id="PF13579">
    <property type="entry name" value="Glyco_trans_4_4"/>
    <property type="match status" value="1"/>
</dbReference>
<evidence type="ECO:0000259" key="1">
    <source>
        <dbReference type="Pfam" id="PF00534"/>
    </source>
</evidence>
<protein>
    <submittedName>
        <fullName evidence="3">Glycosyl transferase, group 1 family protein</fullName>
    </submittedName>
</protein>
<dbReference type="Proteomes" id="UP000011885">
    <property type="component" value="Unassembled WGS sequence"/>
</dbReference>
<dbReference type="Pfam" id="PF00534">
    <property type="entry name" value="Glycos_transf_1"/>
    <property type="match status" value="1"/>
</dbReference>
<evidence type="ECO:0000313" key="4">
    <source>
        <dbReference type="Proteomes" id="UP000011885"/>
    </source>
</evidence>
<organism evidence="3 4">
    <name type="scientific">Rhodopirellula sallentina SM41</name>
    <dbReference type="NCBI Taxonomy" id="1263870"/>
    <lineage>
        <taxon>Bacteria</taxon>
        <taxon>Pseudomonadati</taxon>
        <taxon>Planctomycetota</taxon>
        <taxon>Planctomycetia</taxon>
        <taxon>Pirellulales</taxon>
        <taxon>Pirellulaceae</taxon>
        <taxon>Rhodopirellula</taxon>
    </lineage>
</organism>
<dbReference type="GO" id="GO:0016757">
    <property type="term" value="F:glycosyltransferase activity"/>
    <property type="evidence" value="ECO:0007669"/>
    <property type="project" value="InterPro"/>
</dbReference>
<evidence type="ECO:0000259" key="2">
    <source>
        <dbReference type="Pfam" id="PF13579"/>
    </source>
</evidence>
<dbReference type="InterPro" id="IPR001296">
    <property type="entry name" value="Glyco_trans_1"/>
</dbReference>
<keyword evidence="4" id="KW-1185">Reference proteome</keyword>
<gene>
    <name evidence="3" type="ORF">RSSM_03657</name>
</gene>
<dbReference type="InterPro" id="IPR028098">
    <property type="entry name" value="Glyco_trans_4-like_N"/>
</dbReference>
<dbReference type="SUPFAM" id="SSF53756">
    <property type="entry name" value="UDP-Glycosyltransferase/glycogen phosphorylase"/>
    <property type="match status" value="1"/>
</dbReference>
<dbReference type="Gene3D" id="3.40.50.2000">
    <property type="entry name" value="Glycogen Phosphorylase B"/>
    <property type="match status" value="2"/>
</dbReference>
<accession>M5U0W1</accession>
<sequence>MTHALSARGGGIPAVMRPVYRHLTVNHSVDAELFGLADDSPLENDSNWGRAKPQTFEVRGPSALGYSPDLRKHLLEFHSDVIHTHGIFKHTSADVHSVARRGKIPYVVAPHGMLDSWALSRSRFKKLVASWWFESRHLANARCFHALCKAEAEDIRRCGYPEPICVIPNGIDLPKVERPSQTTDRPRTLLFLGRIHPKKGLVELLQAWHRCVQEDGLPMREARLIIAGWDDGGHEKSLRKWVIENSLENSVQFAGPVFGEIKTKWLNEAHGFVLPSYSEGLPMSVLEAWSYRLPVLMTEHCHLPEGFDHDAAISITTSPESIMAGLRRWLESESSELERIGQNGFDLVSQSFTWERIASQYLAMYRWMLGGQRPEFVDFG</sequence>
<keyword evidence="3" id="KW-0808">Transferase</keyword>
<dbReference type="PATRIC" id="fig|1263870.3.peg.3877"/>
<comment type="caution">
    <text evidence="3">The sequence shown here is derived from an EMBL/GenBank/DDBJ whole genome shotgun (WGS) entry which is preliminary data.</text>
</comment>
<dbReference type="PANTHER" id="PTHR45947">
    <property type="entry name" value="SULFOQUINOVOSYL TRANSFERASE SQD2"/>
    <property type="match status" value="1"/>
</dbReference>
<dbReference type="AlphaFoldDB" id="M5U0W1"/>
<dbReference type="PANTHER" id="PTHR45947:SF3">
    <property type="entry name" value="SULFOQUINOVOSYL TRANSFERASE SQD2"/>
    <property type="match status" value="1"/>
</dbReference>
<reference evidence="3 4" key="1">
    <citation type="journal article" date="2013" name="Mar. Genomics">
        <title>Expression of sulfatases in Rhodopirellula baltica and the diversity of sulfatases in the genus Rhodopirellula.</title>
        <authorList>
            <person name="Wegner C.E."/>
            <person name="Richter-Heitmann T."/>
            <person name="Klindworth A."/>
            <person name="Klockow C."/>
            <person name="Richter M."/>
            <person name="Achstetter T."/>
            <person name="Glockner F.O."/>
            <person name="Harder J."/>
        </authorList>
    </citation>
    <scope>NUCLEOTIDE SEQUENCE [LARGE SCALE GENOMIC DNA]</scope>
    <source>
        <strain evidence="3 4">SM41</strain>
    </source>
</reference>
<feature type="domain" description="Glycosyl transferase family 1" evidence="1">
    <location>
        <begin position="181"/>
        <end position="344"/>
    </location>
</feature>
<feature type="domain" description="Glycosyltransferase subfamily 4-like N-terminal" evidence="2">
    <location>
        <begin position="54"/>
        <end position="170"/>
    </location>
</feature>
<dbReference type="RefSeq" id="WP_008681215.1">
    <property type="nucleotide sequence ID" value="NZ_ANOH01000253.1"/>
</dbReference>
<evidence type="ECO:0000313" key="3">
    <source>
        <dbReference type="EMBL" id="EMI54904.1"/>
    </source>
</evidence>
<dbReference type="EMBL" id="ANOH01000253">
    <property type="protein sequence ID" value="EMI54904.1"/>
    <property type="molecule type" value="Genomic_DNA"/>
</dbReference>
<proteinExistence type="predicted"/>